<reference evidence="1 2" key="1">
    <citation type="journal article" date="2016" name="Nat. Commun.">
        <title>Thousands of microbial genomes shed light on interconnected biogeochemical processes in an aquifer system.</title>
        <authorList>
            <person name="Anantharaman K."/>
            <person name="Brown C.T."/>
            <person name="Hug L.A."/>
            <person name="Sharon I."/>
            <person name="Castelle C.J."/>
            <person name="Probst A.J."/>
            <person name="Thomas B.C."/>
            <person name="Singh A."/>
            <person name="Wilkins M.J."/>
            <person name="Karaoz U."/>
            <person name="Brodie E.L."/>
            <person name="Williams K.H."/>
            <person name="Hubbard S.S."/>
            <person name="Banfield J.F."/>
        </authorList>
    </citation>
    <scope>NUCLEOTIDE SEQUENCE [LARGE SCALE GENOMIC DNA]</scope>
</reference>
<dbReference type="GO" id="GO:0006355">
    <property type="term" value="P:regulation of DNA-templated transcription"/>
    <property type="evidence" value="ECO:0007669"/>
    <property type="project" value="InterPro"/>
</dbReference>
<protein>
    <recommendedName>
        <fullName evidence="3">Damage-inducible protein J</fullName>
    </recommendedName>
</protein>
<evidence type="ECO:0000313" key="1">
    <source>
        <dbReference type="EMBL" id="OGG89266.1"/>
    </source>
</evidence>
<accession>A0A1F6FTT7</accession>
<proteinExistence type="predicted"/>
<gene>
    <name evidence="1" type="ORF">A2592_00170</name>
</gene>
<dbReference type="Pfam" id="PF04221">
    <property type="entry name" value="RelB"/>
    <property type="match status" value="1"/>
</dbReference>
<dbReference type="EMBL" id="MFMT01000004">
    <property type="protein sequence ID" value="OGG89266.1"/>
    <property type="molecule type" value="Genomic_DNA"/>
</dbReference>
<name>A0A1F6FTT7_9BACT</name>
<evidence type="ECO:0000313" key="2">
    <source>
        <dbReference type="Proteomes" id="UP000179230"/>
    </source>
</evidence>
<dbReference type="InterPro" id="IPR007337">
    <property type="entry name" value="RelB/DinJ"/>
</dbReference>
<sequence>MNTKTVISVKIDKDTKEAAQEVAKGMGLNLSTLVNSYLKQVVYTRRVELFAPEVMSPKLEKAILASVKSGVSSRAFATVDDLMEDLNK</sequence>
<dbReference type="AlphaFoldDB" id="A0A1F6FTT7"/>
<organism evidence="1 2">
    <name type="scientific">Candidatus Kaiserbacteria bacterium RIFOXYD1_FULL_42_15</name>
    <dbReference type="NCBI Taxonomy" id="1798532"/>
    <lineage>
        <taxon>Bacteria</taxon>
        <taxon>Candidatus Kaiseribacteriota</taxon>
    </lineage>
</organism>
<dbReference type="Proteomes" id="UP000179230">
    <property type="component" value="Unassembled WGS sequence"/>
</dbReference>
<evidence type="ECO:0008006" key="3">
    <source>
        <dbReference type="Google" id="ProtNLM"/>
    </source>
</evidence>
<dbReference type="Gene3D" id="1.10.1220.10">
    <property type="entry name" value="Met repressor-like"/>
    <property type="match status" value="1"/>
</dbReference>
<comment type="caution">
    <text evidence="1">The sequence shown here is derived from an EMBL/GenBank/DDBJ whole genome shotgun (WGS) entry which is preliminary data.</text>
</comment>
<dbReference type="NCBIfam" id="TIGR02384">
    <property type="entry name" value="RelB_DinJ"/>
    <property type="match status" value="1"/>
</dbReference>
<dbReference type="InterPro" id="IPR013321">
    <property type="entry name" value="Arc_rbn_hlx_hlx"/>
</dbReference>